<evidence type="ECO:0000259" key="1">
    <source>
        <dbReference type="Pfam" id="PF13610"/>
    </source>
</evidence>
<protein>
    <recommendedName>
        <fullName evidence="1">DDE domain-containing protein</fullName>
    </recommendedName>
</protein>
<dbReference type="AlphaFoldDB" id="A0A1C3P1G2"/>
<name>A0A1C3P1G2_9ACTN</name>
<dbReference type="Proteomes" id="UP000199013">
    <property type="component" value="Unassembled WGS sequence"/>
</dbReference>
<evidence type="ECO:0000313" key="2">
    <source>
        <dbReference type="EMBL" id="SBW23662.1"/>
    </source>
</evidence>
<reference evidence="3" key="1">
    <citation type="submission" date="2016-02" db="EMBL/GenBank/DDBJ databases">
        <authorList>
            <person name="Wibberg D."/>
        </authorList>
    </citation>
    <scope>NUCLEOTIDE SEQUENCE [LARGE SCALE GENOMIC DNA]</scope>
</reference>
<dbReference type="EMBL" id="FLUV01001629">
    <property type="protein sequence ID" value="SBW23662.1"/>
    <property type="molecule type" value="Genomic_DNA"/>
</dbReference>
<keyword evidence="3" id="KW-1185">Reference proteome</keyword>
<dbReference type="InterPro" id="IPR032874">
    <property type="entry name" value="DDE_dom"/>
</dbReference>
<gene>
    <name evidence="2" type="ORF">FDG2_3873</name>
</gene>
<accession>A0A1C3P1G2</accession>
<evidence type="ECO:0000313" key="3">
    <source>
        <dbReference type="Proteomes" id="UP000199013"/>
    </source>
</evidence>
<dbReference type="Pfam" id="PF13610">
    <property type="entry name" value="DDE_Tnp_IS240"/>
    <property type="match status" value="1"/>
</dbReference>
<sequence length="87" mass="9062">MAGAAGFAGFLDAVAGVAGAFDIESDHSQLKARLRPMRGLTRLRSAQTISSGHAFVQNISRGHDELGVDADPHLLMSAAFTELALAV</sequence>
<proteinExistence type="predicted"/>
<organism evidence="2 3">
    <name type="scientific">Candidatus Protofrankia californiensis</name>
    <dbReference type="NCBI Taxonomy" id="1839754"/>
    <lineage>
        <taxon>Bacteria</taxon>
        <taxon>Bacillati</taxon>
        <taxon>Actinomycetota</taxon>
        <taxon>Actinomycetes</taxon>
        <taxon>Frankiales</taxon>
        <taxon>Frankiaceae</taxon>
        <taxon>Protofrankia</taxon>
    </lineage>
</organism>
<feature type="domain" description="DDE" evidence="1">
    <location>
        <begin position="23"/>
        <end position="63"/>
    </location>
</feature>